<dbReference type="EMBL" id="BSVA01000001">
    <property type="protein sequence ID" value="GMA92283.1"/>
    <property type="molecule type" value="Genomic_DNA"/>
</dbReference>
<keyword evidence="1" id="KW-0472">Membrane</keyword>
<gene>
    <name evidence="2" type="ORF">GCM10025869_28120</name>
</gene>
<evidence type="ECO:0000313" key="2">
    <source>
        <dbReference type="EMBL" id="GMA92283.1"/>
    </source>
</evidence>
<proteinExistence type="predicted"/>
<evidence type="ECO:0000313" key="3">
    <source>
        <dbReference type="Proteomes" id="UP001157069"/>
    </source>
</evidence>
<name>A0ABQ6JY11_9MICO</name>
<reference evidence="3" key="1">
    <citation type="journal article" date="2019" name="Int. J. Syst. Evol. Microbiol.">
        <title>The Global Catalogue of Microorganisms (GCM) 10K type strain sequencing project: providing services to taxonomists for standard genome sequencing and annotation.</title>
        <authorList>
            <consortium name="The Broad Institute Genomics Platform"/>
            <consortium name="The Broad Institute Genome Sequencing Center for Infectious Disease"/>
            <person name="Wu L."/>
            <person name="Ma J."/>
        </authorList>
    </citation>
    <scope>NUCLEOTIDE SEQUENCE [LARGE SCALE GENOMIC DNA]</scope>
    <source>
        <strain evidence="3">NBRC 108755</strain>
    </source>
</reference>
<keyword evidence="3" id="KW-1185">Reference proteome</keyword>
<protein>
    <submittedName>
        <fullName evidence="2">Uncharacterized protein</fullName>
    </submittedName>
</protein>
<comment type="caution">
    <text evidence="2">The sequence shown here is derived from an EMBL/GenBank/DDBJ whole genome shotgun (WGS) entry which is preliminary data.</text>
</comment>
<keyword evidence="1" id="KW-1133">Transmembrane helix</keyword>
<dbReference type="Proteomes" id="UP001157069">
    <property type="component" value="Unassembled WGS sequence"/>
</dbReference>
<sequence length="51" mass="5554">MTLFSLGLRFGDGEAAWRRPVSIAMFTVCGVVVLFGLYLIVGDHLLELVGL</sequence>
<feature type="transmembrane region" description="Helical" evidence="1">
    <location>
        <begin position="21"/>
        <end position="41"/>
    </location>
</feature>
<evidence type="ECO:0000256" key="1">
    <source>
        <dbReference type="SAM" id="Phobius"/>
    </source>
</evidence>
<accession>A0ABQ6JY11</accession>
<dbReference type="RefSeq" id="WP_284300979.1">
    <property type="nucleotide sequence ID" value="NZ_BSVA01000001.1"/>
</dbReference>
<organism evidence="2 3">
    <name type="scientific">Homoserinibacter gongjuensis</name>
    <dbReference type="NCBI Taxonomy" id="1162968"/>
    <lineage>
        <taxon>Bacteria</taxon>
        <taxon>Bacillati</taxon>
        <taxon>Actinomycetota</taxon>
        <taxon>Actinomycetes</taxon>
        <taxon>Micrococcales</taxon>
        <taxon>Microbacteriaceae</taxon>
        <taxon>Homoserinibacter</taxon>
    </lineage>
</organism>
<keyword evidence="1" id="KW-0812">Transmembrane</keyword>